<dbReference type="AlphaFoldDB" id="A0A9Q1KQX5"/>
<comment type="caution">
    <text evidence="1">The sequence shown here is derived from an EMBL/GenBank/DDBJ whole genome shotgun (WGS) entry which is preliminary data.</text>
</comment>
<protein>
    <submittedName>
        <fullName evidence="1">Uncharacterized protein</fullName>
    </submittedName>
</protein>
<dbReference type="Proteomes" id="UP001153076">
    <property type="component" value="Unassembled WGS sequence"/>
</dbReference>
<dbReference type="EMBL" id="JAKOGI010000040">
    <property type="protein sequence ID" value="KAJ8447216.1"/>
    <property type="molecule type" value="Genomic_DNA"/>
</dbReference>
<sequence>MEDRVFIPSRKGNAYPIPLCPLMQCKLPGCPKPHGLAHATADGKKIRFWMHTWVGDSIAARPMPLHEQKLLVVDYRDYDRGWRWEFFSDFLPTATLQQIASYDLVREDQALTYFTWKARNNSETGNQTSNWDGKQAQPEGQLAHHIEDSPVEKESEFRHLTMRKNEYDGIVVGATEHPIMN</sequence>
<keyword evidence="2" id="KW-1185">Reference proteome</keyword>
<gene>
    <name evidence="1" type="ORF">Cgig2_030447</name>
</gene>
<evidence type="ECO:0000313" key="2">
    <source>
        <dbReference type="Proteomes" id="UP001153076"/>
    </source>
</evidence>
<reference evidence="1" key="1">
    <citation type="submission" date="2022-04" db="EMBL/GenBank/DDBJ databases">
        <title>Carnegiea gigantea Genome sequencing and assembly v2.</title>
        <authorList>
            <person name="Copetti D."/>
            <person name="Sanderson M.J."/>
            <person name="Burquez A."/>
            <person name="Wojciechowski M.F."/>
        </authorList>
    </citation>
    <scope>NUCLEOTIDE SEQUENCE</scope>
    <source>
        <strain evidence="1">SGP5-SGP5p</strain>
        <tissue evidence="1">Aerial part</tissue>
    </source>
</reference>
<organism evidence="1 2">
    <name type="scientific">Carnegiea gigantea</name>
    <dbReference type="NCBI Taxonomy" id="171969"/>
    <lineage>
        <taxon>Eukaryota</taxon>
        <taxon>Viridiplantae</taxon>
        <taxon>Streptophyta</taxon>
        <taxon>Embryophyta</taxon>
        <taxon>Tracheophyta</taxon>
        <taxon>Spermatophyta</taxon>
        <taxon>Magnoliopsida</taxon>
        <taxon>eudicotyledons</taxon>
        <taxon>Gunneridae</taxon>
        <taxon>Pentapetalae</taxon>
        <taxon>Caryophyllales</taxon>
        <taxon>Cactineae</taxon>
        <taxon>Cactaceae</taxon>
        <taxon>Cactoideae</taxon>
        <taxon>Echinocereeae</taxon>
        <taxon>Carnegiea</taxon>
    </lineage>
</organism>
<name>A0A9Q1KQX5_9CARY</name>
<accession>A0A9Q1KQX5</accession>
<evidence type="ECO:0000313" key="1">
    <source>
        <dbReference type="EMBL" id="KAJ8447216.1"/>
    </source>
</evidence>
<proteinExistence type="predicted"/>